<keyword evidence="1" id="KW-0863">Zinc-finger</keyword>
<evidence type="ECO:0000313" key="4">
    <source>
        <dbReference type="EMBL" id="KAK9669633.1"/>
    </source>
</evidence>
<organism evidence="4 5">
    <name type="scientific">Saponaria officinalis</name>
    <name type="common">Common soapwort</name>
    <name type="synonym">Lychnis saponaria</name>
    <dbReference type="NCBI Taxonomy" id="3572"/>
    <lineage>
        <taxon>Eukaryota</taxon>
        <taxon>Viridiplantae</taxon>
        <taxon>Streptophyta</taxon>
        <taxon>Embryophyta</taxon>
        <taxon>Tracheophyta</taxon>
        <taxon>Spermatophyta</taxon>
        <taxon>Magnoliopsida</taxon>
        <taxon>eudicotyledons</taxon>
        <taxon>Gunneridae</taxon>
        <taxon>Pentapetalae</taxon>
        <taxon>Caryophyllales</taxon>
        <taxon>Caryophyllaceae</taxon>
        <taxon>Caryophylleae</taxon>
        <taxon>Saponaria</taxon>
    </lineage>
</organism>
<reference evidence="4" key="1">
    <citation type="submission" date="2024-03" db="EMBL/GenBank/DDBJ databases">
        <title>WGS assembly of Saponaria officinalis var. Norfolk2.</title>
        <authorList>
            <person name="Jenkins J."/>
            <person name="Shu S."/>
            <person name="Grimwood J."/>
            <person name="Barry K."/>
            <person name="Goodstein D."/>
            <person name="Schmutz J."/>
            <person name="Leebens-Mack J."/>
            <person name="Osbourn A."/>
        </authorList>
    </citation>
    <scope>NUCLEOTIDE SEQUENCE [LARGE SCALE GENOMIC DNA]</scope>
    <source>
        <strain evidence="4">JIC</strain>
    </source>
</reference>
<dbReference type="InterPro" id="IPR001878">
    <property type="entry name" value="Znf_CCHC"/>
</dbReference>
<dbReference type="InterPro" id="IPR036875">
    <property type="entry name" value="Znf_CCHC_sf"/>
</dbReference>
<dbReference type="GO" id="GO:0003676">
    <property type="term" value="F:nucleic acid binding"/>
    <property type="evidence" value="ECO:0007669"/>
    <property type="project" value="InterPro"/>
</dbReference>
<gene>
    <name evidence="4" type="ORF">RND81_13G145400</name>
</gene>
<dbReference type="Pfam" id="PF00098">
    <property type="entry name" value="zf-CCHC"/>
    <property type="match status" value="1"/>
</dbReference>
<dbReference type="SMART" id="SM00343">
    <property type="entry name" value="ZnF_C2HC"/>
    <property type="match status" value="1"/>
</dbReference>
<accession>A0AAW1H5M4</accession>
<keyword evidence="1" id="KW-0479">Metal-binding</keyword>
<dbReference type="SUPFAM" id="SSF57756">
    <property type="entry name" value="Retrovirus zinc finger-like domains"/>
    <property type="match status" value="1"/>
</dbReference>
<keyword evidence="5" id="KW-1185">Reference proteome</keyword>
<dbReference type="AlphaFoldDB" id="A0AAW1H5M4"/>
<comment type="caution">
    <text evidence="4">The sequence shown here is derived from an EMBL/GenBank/DDBJ whole genome shotgun (WGS) entry which is preliminary data.</text>
</comment>
<evidence type="ECO:0000256" key="2">
    <source>
        <dbReference type="SAM" id="MobiDB-lite"/>
    </source>
</evidence>
<evidence type="ECO:0000313" key="5">
    <source>
        <dbReference type="Proteomes" id="UP001443914"/>
    </source>
</evidence>
<dbReference type="PANTHER" id="PTHR47592">
    <property type="entry name" value="PBF68 PROTEIN"/>
    <property type="match status" value="1"/>
</dbReference>
<dbReference type="Pfam" id="PF22936">
    <property type="entry name" value="Pol_BBD"/>
    <property type="match status" value="1"/>
</dbReference>
<feature type="region of interest" description="Disordered" evidence="2">
    <location>
        <begin position="189"/>
        <end position="213"/>
    </location>
</feature>
<evidence type="ECO:0000259" key="3">
    <source>
        <dbReference type="PROSITE" id="PS50158"/>
    </source>
</evidence>
<dbReference type="Proteomes" id="UP001443914">
    <property type="component" value="Unassembled WGS sequence"/>
</dbReference>
<protein>
    <recommendedName>
        <fullName evidence="3">CCHC-type domain-containing protein</fullName>
    </recommendedName>
</protein>
<sequence length="375" mass="42966">MWCVLEAMDQASPNMFACADSFIKFNGLNYDEWSEKIQFTLGIMALDITILTDEEPSAIKEDSSKAEKTRYEAWERSNRLSLNLMRMTMAENIKPSMPKTEKAMKFMQKVKECSQSELADKSIVGSLMSQLTTKRFDWSQPIHDHVTHMSNLALKLKTLGMDELKVMLIQEEGRLKKMRDQVVHLVGHDGASSSKTKPSMKGKKKGKSFFKGPESKIQKEKKCFFCKKVGHLKKDCLKRKVWFKKKGKHYSFVCFETNLIEVPSNTWWLDSGATTHVSHIKQGYNSIQPIKGAERYLSMGNRMKARIEGIGTYRLILDTGCHIDLIDCLYVPDCARNLVSLSRLDNLGFNFTGTLVDSLYRFNLDIKIFQFSVLC</sequence>
<evidence type="ECO:0000256" key="1">
    <source>
        <dbReference type="PROSITE-ProRule" id="PRU00047"/>
    </source>
</evidence>
<dbReference type="GO" id="GO:0008270">
    <property type="term" value="F:zinc ion binding"/>
    <property type="evidence" value="ECO:0007669"/>
    <property type="project" value="UniProtKB-KW"/>
</dbReference>
<dbReference type="EMBL" id="JBDFQZ010000013">
    <property type="protein sequence ID" value="KAK9669633.1"/>
    <property type="molecule type" value="Genomic_DNA"/>
</dbReference>
<dbReference type="PROSITE" id="PS50158">
    <property type="entry name" value="ZF_CCHC"/>
    <property type="match status" value="1"/>
</dbReference>
<dbReference type="InterPro" id="IPR054722">
    <property type="entry name" value="PolX-like_BBD"/>
</dbReference>
<dbReference type="PANTHER" id="PTHR47592:SF27">
    <property type="entry name" value="OS08G0421700 PROTEIN"/>
    <property type="match status" value="1"/>
</dbReference>
<keyword evidence="1" id="KW-0862">Zinc</keyword>
<feature type="compositionally biased region" description="Basic residues" evidence="2">
    <location>
        <begin position="198"/>
        <end position="208"/>
    </location>
</feature>
<proteinExistence type="predicted"/>
<name>A0AAW1H5M4_SAPOF</name>
<feature type="domain" description="CCHC-type" evidence="3">
    <location>
        <begin position="222"/>
        <end position="236"/>
    </location>
</feature>
<dbReference type="Gene3D" id="4.10.60.10">
    <property type="entry name" value="Zinc finger, CCHC-type"/>
    <property type="match status" value="1"/>
</dbReference>